<sequence length="86" mass="9004">MADNPQPQETTETPTPVHRTDIEPVCDEDMGGGGSNPDTRFRGMPGGWPGGPLDEDCAPTARGEPAHGEPDGAETPDQPTPDGKRP</sequence>
<evidence type="ECO:0000313" key="2">
    <source>
        <dbReference type="EMBL" id="MBP2295136.1"/>
    </source>
</evidence>
<evidence type="ECO:0000256" key="1">
    <source>
        <dbReference type="SAM" id="MobiDB-lite"/>
    </source>
</evidence>
<keyword evidence="3" id="KW-1185">Reference proteome</keyword>
<gene>
    <name evidence="2" type="ORF">J2851_004939</name>
</gene>
<dbReference type="Proteomes" id="UP000781958">
    <property type="component" value="Unassembled WGS sequence"/>
</dbReference>
<feature type="region of interest" description="Disordered" evidence="1">
    <location>
        <begin position="1"/>
        <end position="86"/>
    </location>
</feature>
<comment type="caution">
    <text evidence="2">The sequence shown here is derived from an EMBL/GenBank/DDBJ whole genome shotgun (WGS) entry which is preliminary data.</text>
</comment>
<accession>A0ABS4SRE0</accession>
<feature type="compositionally biased region" description="Low complexity" evidence="1">
    <location>
        <begin position="1"/>
        <end position="16"/>
    </location>
</feature>
<protein>
    <submittedName>
        <fullName evidence="2">Uncharacterized protein</fullName>
    </submittedName>
</protein>
<name>A0ABS4SRE0_9PROT</name>
<organism evidence="2 3">
    <name type="scientific">Azospirillum rugosum</name>
    <dbReference type="NCBI Taxonomy" id="416170"/>
    <lineage>
        <taxon>Bacteria</taxon>
        <taxon>Pseudomonadati</taxon>
        <taxon>Pseudomonadota</taxon>
        <taxon>Alphaproteobacteria</taxon>
        <taxon>Rhodospirillales</taxon>
        <taxon>Azospirillaceae</taxon>
        <taxon>Azospirillum</taxon>
    </lineage>
</organism>
<proteinExistence type="predicted"/>
<reference evidence="2 3" key="1">
    <citation type="submission" date="2021-03" db="EMBL/GenBank/DDBJ databases">
        <title>Genomic Encyclopedia of Type Strains, Phase III (KMG-III): the genomes of soil and plant-associated and newly described type strains.</title>
        <authorList>
            <person name="Whitman W."/>
        </authorList>
    </citation>
    <scope>NUCLEOTIDE SEQUENCE [LARGE SCALE GENOMIC DNA]</scope>
    <source>
        <strain evidence="2 3">IMMIB AFH-6</strain>
    </source>
</reference>
<dbReference type="RefSeq" id="WP_209769539.1">
    <property type="nucleotide sequence ID" value="NZ_JAGINP010000020.1"/>
</dbReference>
<dbReference type="EMBL" id="JAGINP010000020">
    <property type="protein sequence ID" value="MBP2295136.1"/>
    <property type="molecule type" value="Genomic_DNA"/>
</dbReference>
<evidence type="ECO:0000313" key="3">
    <source>
        <dbReference type="Proteomes" id="UP000781958"/>
    </source>
</evidence>